<dbReference type="PROSITE" id="PS50113">
    <property type="entry name" value="PAC"/>
    <property type="match status" value="1"/>
</dbReference>
<dbReference type="SUPFAM" id="SSF55781">
    <property type="entry name" value="GAF domain-like"/>
    <property type="match status" value="1"/>
</dbReference>
<evidence type="ECO:0000256" key="4">
    <source>
        <dbReference type="ARBA" id="ARBA00022475"/>
    </source>
</evidence>
<evidence type="ECO:0000259" key="15">
    <source>
        <dbReference type="PROSITE" id="PS50113"/>
    </source>
</evidence>
<evidence type="ECO:0000256" key="5">
    <source>
        <dbReference type="ARBA" id="ARBA00022519"/>
    </source>
</evidence>
<proteinExistence type="predicted"/>
<dbReference type="Proteomes" id="UP000509548">
    <property type="component" value="Plasmid unnamed"/>
</dbReference>
<evidence type="ECO:0000256" key="7">
    <source>
        <dbReference type="ARBA" id="ARBA00022679"/>
    </source>
</evidence>
<evidence type="ECO:0000256" key="8">
    <source>
        <dbReference type="ARBA" id="ARBA00022692"/>
    </source>
</evidence>
<evidence type="ECO:0000313" key="17">
    <source>
        <dbReference type="EMBL" id="QLB67672.1"/>
    </source>
</evidence>
<protein>
    <recommendedName>
        <fullName evidence="3">histidine kinase</fullName>
        <ecNumber evidence="3">2.7.13.3</ecNumber>
    </recommendedName>
</protein>
<evidence type="ECO:0000256" key="9">
    <source>
        <dbReference type="ARBA" id="ARBA00022737"/>
    </source>
</evidence>
<evidence type="ECO:0000313" key="18">
    <source>
        <dbReference type="Proteomes" id="UP000509548"/>
    </source>
</evidence>
<name>A0A9Q6S9J5_9BURK</name>
<keyword evidence="8 14" id="KW-0812">Transmembrane</keyword>
<dbReference type="EMBL" id="CP015960">
    <property type="protein sequence ID" value="QLB67672.1"/>
    <property type="molecule type" value="Genomic_DNA"/>
</dbReference>
<dbReference type="SMART" id="SM00086">
    <property type="entry name" value="PAC"/>
    <property type="match status" value="1"/>
</dbReference>
<dbReference type="PANTHER" id="PTHR43304">
    <property type="entry name" value="PHYTOCHROME-LIKE PROTEIN CPH1"/>
    <property type="match status" value="1"/>
</dbReference>
<keyword evidence="12 14" id="KW-1133">Transmembrane helix</keyword>
<dbReference type="Gene3D" id="3.30.450.20">
    <property type="entry name" value="PAS domain"/>
    <property type="match status" value="1"/>
</dbReference>
<keyword evidence="6" id="KW-0597">Phosphoprotein</keyword>
<evidence type="ECO:0000256" key="11">
    <source>
        <dbReference type="ARBA" id="ARBA00022777"/>
    </source>
</evidence>
<dbReference type="InterPro" id="IPR000700">
    <property type="entry name" value="PAS-assoc_C"/>
</dbReference>
<evidence type="ECO:0000256" key="13">
    <source>
        <dbReference type="ARBA" id="ARBA00023136"/>
    </source>
</evidence>
<keyword evidence="5" id="KW-0997">Cell inner membrane</keyword>
<evidence type="ECO:0000256" key="10">
    <source>
        <dbReference type="ARBA" id="ARBA00022741"/>
    </source>
</evidence>
<keyword evidence="13 14" id="KW-0472">Membrane</keyword>
<dbReference type="EMBL" id="JAYLVJ010000037">
    <property type="protein sequence ID" value="MEO1757365.1"/>
    <property type="molecule type" value="Genomic_DNA"/>
</dbReference>
<evidence type="ECO:0000256" key="6">
    <source>
        <dbReference type="ARBA" id="ARBA00022553"/>
    </source>
</evidence>
<dbReference type="FunFam" id="2.10.70.100:FF:000001">
    <property type="entry name" value="Sensory transduction histidine kinase"/>
    <property type="match status" value="1"/>
</dbReference>
<reference evidence="17 18" key="1">
    <citation type="journal article" date="2014" name="Genome Announc.">
        <title>Draft Genome Sequence of the Haloacid-Degrading Burkholderia caribensis Strain MBA4.</title>
        <authorList>
            <person name="Pan Y."/>
            <person name="Kong K.F."/>
            <person name="Tsang J.S."/>
        </authorList>
    </citation>
    <scope>NUCLEOTIDE SEQUENCE [LARGE SCALE GENOMIC DNA]</scope>
    <source>
        <strain evidence="17 18">852011</strain>
    </source>
</reference>
<evidence type="ECO:0000256" key="2">
    <source>
        <dbReference type="ARBA" id="ARBA00004429"/>
    </source>
</evidence>
<comment type="catalytic activity">
    <reaction evidence="1">
        <text>ATP + protein L-histidine = ADP + protein N-phospho-L-histidine.</text>
        <dbReference type="EC" id="2.7.13.3"/>
    </reaction>
</comment>
<keyword evidence="9" id="KW-0677">Repeat</keyword>
<dbReference type="CDD" id="cd00130">
    <property type="entry name" value="PAS"/>
    <property type="match status" value="1"/>
</dbReference>
<dbReference type="InterPro" id="IPR052162">
    <property type="entry name" value="Sensor_kinase/Photoreceptor"/>
</dbReference>
<gene>
    <name evidence="17" type="ORF">A9O66_35335</name>
    <name evidence="16" type="ORF">VOI32_25950</name>
</gene>
<dbReference type="PANTHER" id="PTHR43304:SF1">
    <property type="entry name" value="PAC DOMAIN-CONTAINING PROTEIN"/>
    <property type="match status" value="1"/>
</dbReference>
<dbReference type="SUPFAM" id="SSF55785">
    <property type="entry name" value="PYP-like sensor domain (PAS domain)"/>
    <property type="match status" value="1"/>
</dbReference>
<dbReference type="GO" id="GO:0004673">
    <property type="term" value="F:protein histidine kinase activity"/>
    <property type="evidence" value="ECO:0007669"/>
    <property type="project" value="UniProtKB-EC"/>
</dbReference>
<evidence type="ECO:0000313" key="16">
    <source>
        <dbReference type="EMBL" id="MEO1757365.1"/>
    </source>
</evidence>
<comment type="subcellular location">
    <subcellularLocation>
        <location evidence="2">Cell inner membrane</location>
        <topology evidence="2">Multi-pass membrane protein</topology>
    </subcellularLocation>
</comment>
<dbReference type="AlphaFoldDB" id="A0A9Q6S9J5"/>
<keyword evidence="19" id="KW-1185">Reference proteome</keyword>
<evidence type="ECO:0000256" key="1">
    <source>
        <dbReference type="ARBA" id="ARBA00000085"/>
    </source>
</evidence>
<dbReference type="NCBIfam" id="TIGR00229">
    <property type="entry name" value="sensory_box"/>
    <property type="match status" value="1"/>
</dbReference>
<geneLocation type="plasmid" evidence="17">
    <name>unnamed</name>
</geneLocation>
<dbReference type="InterPro" id="IPR001610">
    <property type="entry name" value="PAC"/>
</dbReference>
<sequence length="433" mass="47890">MSLKWKLIWPAAACAMLMLAGLAVGPFSALAEGQARSALLIAIAIAFAVLLVVTGTVAELRLCRPLRAILHTFGSSTGADARGKSIDEVRAVQRAVGQLRDKAESLGSALSAANARRSSLEAELQYSEERYVLAMRVADDGPWEWNLQTNELLLSTRWKCMLGYTDDEFADSLENWRGHIHPLDIAGVDATLRCRIEGPERQFEHQFRILHRDGQYRWVSSLGTVIRHASGKPLRLVALDTDVTRVKHIESVLQHIVEGTAGMGGEAFFRALVRHFAAALDVPCAFITECNGWPPKSVQTLAYWFRDDFRENIEFELAGTPCEAVYSNGRPVFHASGVGKLFARDKAYESYYGIPIFGTKGEVIGHMAFFNDKEMKEQDVLTDAVYQIFTTRAAAEIERKAALDHIRHSRISRAPEALGVENVPGSASNVTNM</sequence>
<dbReference type="EC" id="2.7.13.3" evidence="3"/>
<dbReference type="GO" id="GO:0005886">
    <property type="term" value="C:plasma membrane"/>
    <property type="evidence" value="ECO:0007669"/>
    <property type="project" value="UniProtKB-SubCell"/>
</dbReference>
<keyword evidence="11 17" id="KW-0418">Kinase</keyword>
<reference evidence="17" key="2">
    <citation type="submission" date="2016-06" db="EMBL/GenBank/DDBJ databases">
        <authorList>
            <person name="Huang P."/>
            <person name="Jiang X."/>
            <person name="Liu X."/>
        </authorList>
    </citation>
    <scope>NUCLEOTIDE SEQUENCE</scope>
    <source>
        <strain evidence="17">852011</strain>
        <plasmid evidence="17">unnamed</plasmid>
    </source>
</reference>
<dbReference type="InterPro" id="IPR035965">
    <property type="entry name" value="PAS-like_dom_sf"/>
</dbReference>
<dbReference type="RefSeq" id="WP_107202638.1">
    <property type="nucleotide sequence ID" value="NZ_CP015960.1"/>
</dbReference>
<feature type="transmembrane region" description="Helical" evidence="14">
    <location>
        <begin position="41"/>
        <end position="60"/>
    </location>
</feature>
<dbReference type="InterPro" id="IPR013655">
    <property type="entry name" value="PAS_fold_3"/>
</dbReference>
<geneLocation type="plasmid" evidence="18"/>
<keyword evidence="10" id="KW-0547">Nucleotide-binding</keyword>
<evidence type="ECO:0000313" key="19">
    <source>
        <dbReference type="Proteomes" id="UP001462961"/>
    </source>
</evidence>
<keyword evidence="7" id="KW-0808">Transferase</keyword>
<dbReference type="Pfam" id="PF08447">
    <property type="entry name" value="PAS_3"/>
    <property type="match status" value="1"/>
</dbReference>
<feature type="domain" description="PAC" evidence="15">
    <location>
        <begin position="203"/>
        <end position="255"/>
    </location>
</feature>
<keyword evidence="17" id="KW-0614">Plasmid</keyword>
<dbReference type="InterPro" id="IPR000014">
    <property type="entry name" value="PAS"/>
</dbReference>
<evidence type="ECO:0000256" key="3">
    <source>
        <dbReference type="ARBA" id="ARBA00012438"/>
    </source>
</evidence>
<reference evidence="16 19" key="3">
    <citation type="submission" date="2024-01" db="EMBL/GenBank/DDBJ databases">
        <title>The diversity of rhizobia nodulating Mimosa spp. in eleven states of Brazil covering several biomes is determined by host plant, location, and edaphic factors.</title>
        <authorList>
            <person name="Rouws L."/>
            <person name="Barauna A."/>
            <person name="Beukes C."/>
            <person name="De Faria S.M."/>
            <person name="Gross E."/>
            <person name="Dos Reis Junior F.B."/>
            <person name="Simon M."/>
            <person name="Maluk M."/>
            <person name="Odee D.W."/>
            <person name="Kenicer G."/>
            <person name="Young J.P.W."/>
            <person name="Reis V.M."/>
            <person name="Zilli J."/>
            <person name="James E.K."/>
        </authorList>
    </citation>
    <scope>NUCLEOTIDE SEQUENCE [LARGE SCALE GENOMIC DNA]</scope>
    <source>
        <strain evidence="16 19">JHI1651</strain>
    </source>
</reference>
<accession>A0A9Q6S9J5</accession>
<dbReference type="Proteomes" id="UP001462961">
    <property type="component" value="Unassembled WGS sequence"/>
</dbReference>
<keyword evidence="4" id="KW-1003">Cell membrane</keyword>
<evidence type="ECO:0000256" key="12">
    <source>
        <dbReference type="ARBA" id="ARBA00022989"/>
    </source>
</evidence>
<dbReference type="GO" id="GO:0000166">
    <property type="term" value="F:nucleotide binding"/>
    <property type="evidence" value="ECO:0007669"/>
    <property type="project" value="UniProtKB-KW"/>
</dbReference>
<evidence type="ECO:0000256" key="14">
    <source>
        <dbReference type="SAM" id="Phobius"/>
    </source>
</evidence>
<organism evidence="17 18">
    <name type="scientific">Paraburkholderia caribensis</name>
    <dbReference type="NCBI Taxonomy" id="75105"/>
    <lineage>
        <taxon>Bacteria</taxon>
        <taxon>Pseudomonadati</taxon>
        <taxon>Pseudomonadota</taxon>
        <taxon>Betaproteobacteria</taxon>
        <taxon>Burkholderiales</taxon>
        <taxon>Burkholderiaceae</taxon>
        <taxon>Paraburkholderia</taxon>
    </lineage>
</organism>